<feature type="compositionally biased region" description="Low complexity" evidence="1">
    <location>
        <begin position="190"/>
        <end position="204"/>
    </location>
</feature>
<protein>
    <submittedName>
        <fullName evidence="2">Uncharacterized protein</fullName>
    </submittedName>
</protein>
<sequence>MRYSTVRIDAVATFYIIVTSQFVGTEGTSMTNLGGSGCTSSAPCSACSGDCDYDTDCAGSLVCFQRAGTEAVPGCTSGGSGDYSSYDYCYDSTYALVNLGGTGCTSSSQCSSCKGDCDSDADCVSGTNSDSACPCGALSCSCLTCTTLKMAELPPDCLQITLDYCAGTGIPETACDEYNVAKVQVSSVSASSGGTLTGGSLPSGVPQPAP</sequence>
<comment type="caution">
    <text evidence="2">The sequence shown here is derived from an EMBL/GenBank/DDBJ whole genome shotgun (WGS) entry which is preliminary data.</text>
</comment>
<gene>
    <name evidence="2" type="ORF">CYMTET_4937</name>
</gene>
<dbReference type="Proteomes" id="UP001190700">
    <property type="component" value="Unassembled WGS sequence"/>
</dbReference>
<keyword evidence="3" id="KW-1185">Reference proteome</keyword>
<dbReference type="AlphaFoldDB" id="A0AAE0H065"/>
<evidence type="ECO:0000313" key="3">
    <source>
        <dbReference type="Proteomes" id="UP001190700"/>
    </source>
</evidence>
<accession>A0AAE0H065</accession>
<reference evidence="2 3" key="1">
    <citation type="journal article" date="2015" name="Genome Biol. Evol.">
        <title>Comparative Genomics of a Bacterivorous Green Alga Reveals Evolutionary Causalities and Consequences of Phago-Mixotrophic Mode of Nutrition.</title>
        <authorList>
            <person name="Burns J.A."/>
            <person name="Paasch A."/>
            <person name="Narechania A."/>
            <person name="Kim E."/>
        </authorList>
    </citation>
    <scope>NUCLEOTIDE SEQUENCE [LARGE SCALE GENOMIC DNA]</scope>
    <source>
        <strain evidence="2 3">PLY_AMNH</strain>
    </source>
</reference>
<name>A0AAE0H065_9CHLO</name>
<evidence type="ECO:0000313" key="2">
    <source>
        <dbReference type="EMBL" id="KAK3287559.1"/>
    </source>
</evidence>
<dbReference type="EMBL" id="LGRX02000801">
    <property type="protein sequence ID" value="KAK3287559.1"/>
    <property type="molecule type" value="Genomic_DNA"/>
</dbReference>
<organism evidence="2 3">
    <name type="scientific">Cymbomonas tetramitiformis</name>
    <dbReference type="NCBI Taxonomy" id="36881"/>
    <lineage>
        <taxon>Eukaryota</taxon>
        <taxon>Viridiplantae</taxon>
        <taxon>Chlorophyta</taxon>
        <taxon>Pyramimonadophyceae</taxon>
        <taxon>Pyramimonadales</taxon>
        <taxon>Pyramimonadaceae</taxon>
        <taxon>Cymbomonas</taxon>
    </lineage>
</organism>
<evidence type="ECO:0000256" key="1">
    <source>
        <dbReference type="SAM" id="MobiDB-lite"/>
    </source>
</evidence>
<feature type="region of interest" description="Disordered" evidence="1">
    <location>
        <begin position="190"/>
        <end position="210"/>
    </location>
</feature>
<proteinExistence type="predicted"/>